<feature type="compositionally biased region" description="Low complexity" evidence="1">
    <location>
        <begin position="221"/>
        <end position="236"/>
    </location>
</feature>
<organism evidence="3 4">
    <name type="scientific">Tilletia horrida</name>
    <dbReference type="NCBI Taxonomy" id="155126"/>
    <lineage>
        <taxon>Eukaryota</taxon>
        <taxon>Fungi</taxon>
        <taxon>Dikarya</taxon>
        <taxon>Basidiomycota</taxon>
        <taxon>Ustilaginomycotina</taxon>
        <taxon>Exobasidiomycetes</taxon>
        <taxon>Tilletiales</taxon>
        <taxon>Tilletiaceae</taxon>
        <taxon>Tilletia</taxon>
    </lineage>
</organism>
<comment type="caution">
    <text evidence="3">The sequence shown here is derived from an EMBL/GenBank/DDBJ whole genome shotgun (WGS) entry which is preliminary data.</text>
</comment>
<feature type="chain" id="PRO_5043022013" evidence="2">
    <location>
        <begin position="23"/>
        <end position="353"/>
    </location>
</feature>
<dbReference type="EMBL" id="JAPDMZ010000033">
    <property type="protein sequence ID" value="KAK0554834.1"/>
    <property type="molecule type" value="Genomic_DNA"/>
</dbReference>
<feature type="compositionally biased region" description="Low complexity" evidence="1">
    <location>
        <begin position="259"/>
        <end position="277"/>
    </location>
</feature>
<feature type="region of interest" description="Disordered" evidence="1">
    <location>
        <begin position="214"/>
        <end position="307"/>
    </location>
</feature>
<evidence type="ECO:0000313" key="4">
    <source>
        <dbReference type="Proteomes" id="UP001176517"/>
    </source>
</evidence>
<feature type="region of interest" description="Disordered" evidence="1">
    <location>
        <begin position="103"/>
        <end position="189"/>
    </location>
</feature>
<accession>A0AAN6GXZ5</accession>
<protein>
    <submittedName>
        <fullName evidence="3">Uncharacterized protein</fullName>
    </submittedName>
</protein>
<reference evidence="3" key="1">
    <citation type="journal article" date="2023" name="PhytoFront">
        <title>Draft Genome Resources of Seven Strains of Tilletia horrida, Causal Agent of Kernel Smut of Rice.</title>
        <authorList>
            <person name="Khanal S."/>
            <person name="Antony Babu S."/>
            <person name="Zhou X.G."/>
        </authorList>
    </citation>
    <scope>NUCLEOTIDE SEQUENCE</scope>
    <source>
        <strain evidence="3">TX6</strain>
    </source>
</reference>
<keyword evidence="2" id="KW-0732">Signal</keyword>
<keyword evidence="4" id="KW-1185">Reference proteome</keyword>
<dbReference type="AlphaFoldDB" id="A0AAN6GXZ5"/>
<name>A0AAN6GXZ5_9BASI</name>
<feature type="signal peptide" evidence="2">
    <location>
        <begin position="1"/>
        <end position="22"/>
    </location>
</feature>
<gene>
    <name evidence="3" type="ORF">OC846_001937</name>
</gene>
<sequence length="353" mass="36220">MRQRSESRLWVVAALLVLNTRANPVIADISSLTPSCHLDTSSTGAGQDYQLDSCEQPQTGANDDVWSARQSVLGIRGSGVIGHINAPAGSGIKHAIVQTSENGDLDTGVKTPLNIPVPPQAEAASAAPAPPSMSQTIGQTDDAAAQLTGASEDGADKSDALKPKISYGGQHSSVGITGGSKKSSPGLAKTVAGGAGSGVLDSVLPAELHGVASNQTSTVWSQSPAHQPSPSASPVPESDTMNEGVEPDADPTGPHDATDPPSNSNSSSVDSARPSPRFEQHPSPPGNEARTGPHRLDQERPLLSAACGWKKRASQMFGRDKDGPDGQSLALRDAIVDLEFPSNSSSPSIGYPQ</sequence>
<evidence type="ECO:0000313" key="3">
    <source>
        <dbReference type="EMBL" id="KAK0554834.1"/>
    </source>
</evidence>
<evidence type="ECO:0000256" key="1">
    <source>
        <dbReference type="SAM" id="MobiDB-lite"/>
    </source>
</evidence>
<feature type="compositionally biased region" description="Polar residues" evidence="1">
    <location>
        <begin position="169"/>
        <end position="183"/>
    </location>
</feature>
<proteinExistence type="predicted"/>
<evidence type="ECO:0000256" key="2">
    <source>
        <dbReference type="SAM" id="SignalP"/>
    </source>
</evidence>
<dbReference type="Proteomes" id="UP001176517">
    <property type="component" value="Unassembled WGS sequence"/>
</dbReference>